<evidence type="ECO:0000313" key="2">
    <source>
        <dbReference type="EMBL" id="SHK73032.1"/>
    </source>
</evidence>
<dbReference type="RefSeq" id="WP_084534121.1">
    <property type="nucleotide sequence ID" value="NZ_FQZY01000079.1"/>
</dbReference>
<evidence type="ECO:0000256" key="1">
    <source>
        <dbReference type="SAM" id="Phobius"/>
    </source>
</evidence>
<feature type="transmembrane region" description="Helical" evidence="1">
    <location>
        <begin position="90"/>
        <end position="110"/>
    </location>
</feature>
<organism evidence="2 3">
    <name type="scientific">Hespellia stercorisuis DSM 15480</name>
    <dbReference type="NCBI Taxonomy" id="1121950"/>
    <lineage>
        <taxon>Bacteria</taxon>
        <taxon>Bacillati</taxon>
        <taxon>Bacillota</taxon>
        <taxon>Clostridia</taxon>
        <taxon>Lachnospirales</taxon>
        <taxon>Lachnospiraceae</taxon>
        <taxon>Hespellia</taxon>
    </lineage>
</organism>
<name>A0A1M6UUX8_9FIRM</name>
<accession>A0A1M6UUX8</accession>
<dbReference type="Pfam" id="PF13630">
    <property type="entry name" value="SdpI"/>
    <property type="match status" value="1"/>
</dbReference>
<keyword evidence="1" id="KW-1133">Transmembrane helix</keyword>
<keyword evidence="1" id="KW-0472">Membrane</keyword>
<evidence type="ECO:0000313" key="3">
    <source>
        <dbReference type="Proteomes" id="UP000184301"/>
    </source>
</evidence>
<dbReference type="EMBL" id="FQZY01000079">
    <property type="protein sequence ID" value="SHK73032.1"/>
    <property type="molecule type" value="Genomic_DNA"/>
</dbReference>
<dbReference type="Proteomes" id="UP000184301">
    <property type="component" value="Unassembled WGS sequence"/>
</dbReference>
<dbReference type="OrthoDB" id="3173919at2"/>
<feature type="transmembrane region" description="Helical" evidence="1">
    <location>
        <begin position="55"/>
        <end position="78"/>
    </location>
</feature>
<dbReference type="InterPro" id="IPR025962">
    <property type="entry name" value="SdpI/YhfL"/>
</dbReference>
<sequence length="121" mass="13891">MFIFLCICSLLVPLSMILLGVKWKENPPKDRQGVSGYRTTMSRLNDDTWKTAHHYWGMINLVLGIMLAVITICILMIVRNSMDFEMIVTYLVFIQLGVMAITIIPTEFLLHKHFTKTGAKK</sequence>
<gene>
    <name evidence="2" type="ORF">SAMN02745243_03613</name>
</gene>
<dbReference type="AlphaFoldDB" id="A0A1M6UUX8"/>
<proteinExistence type="predicted"/>
<protein>
    <submittedName>
        <fullName evidence="2">SdpI/YhfL protein family protein</fullName>
    </submittedName>
</protein>
<keyword evidence="3" id="KW-1185">Reference proteome</keyword>
<keyword evidence="1" id="KW-0812">Transmembrane</keyword>
<reference evidence="2 3" key="1">
    <citation type="submission" date="2016-11" db="EMBL/GenBank/DDBJ databases">
        <authorList>
            <person name="Jaros S."/>
            <person name="Januszkiewicz K."/>
            <person name="Wedrychowicz H."/>
        </authorList>
    </citation>
    <scope>NUCLEOTIDE SEQUENCE [LARGE SCALE GENOMIC DNA]</scope>
    <source>
        <strain evidence="2 3">DSM 15480</strain>
    </source>
</reference>